<comment type="catalytic activity">
    <reaction evidence="10">
        <text>L-seryl-[protein] + ATP = O-phospho-L-seryl-[protein] + ADP + H(+)</text>
        <dbReference type="Rhea" id="RHEA:17989"/>
        <dbReference type="Rhea" id="RHEA-COMP:9863"/>
        <dbReference type="Rhea" id="RHEA-COMP:11604"/>
        <dbReference type="ChEBI" id="CHEBI:15378"/>
        <dbReference type="ChEBI" id="CHEBI:29999"/>
        <dbReference type="ChEBI" id="CHEBI:30616"/>
        <dbReference type="ChEBI" id="CHEBI:83421"/>
        <dbReference type="ChEBI" id="CHEBI:456216"/>
        <dbReference type="EC" id="2.7.11.1"/>
    </reaction>
</comment>
<dbReference type="EMBL" id="MPUH01000625">
    <property type="protein sequence ID" value="OMJ76555.1"/>
    <property type="molecule type" value="Genomic_DNA"/>
</dbReference>
<keyword evidence="4" id="KW-0597">Phosphoprotein</keyword>
<name>A0A1R2BIW6_9CILI</name>
<organism evidence="16 17">
    <name type="scientific">Stentor coeruleus</name>
    <dbReference type="NCBI Taxonomy" id="5963"/>
    <lineage>
        <taxon>Eukaryota</taxon>
        <taxon>Sar</taxon>
        <taxon>Alveolata</taxon>
        <taxon>Ciliophora</taxon>
        <taxon>Postciliodesmatophora</taxon>
        <taxon>Heterotrichea</taxon>
        <taxon>Heterotrichida</taxon>
        <taxon>Stentoridae</taxon>
        <taxon>Stentor</taxon>
    </lineage>
</organism>
<dbReference type="InterPro" id="IPR008271">
    <property type="entry name" value="Ser/Thr_kinase_AS"/>
</dbReference>
<evidence type="ECO:0000256" key="1">
    <source>
        <dbReference type="ARBA" id="ARBA00009903"/>
    </source>
</evidence>
<dbReference type="InterPro" id="IPR045270">
    <property type="entry name" value="STKc_AGC"/>
</dbReference>
<dbReference type="GO" id="GO:0005524">
    <property type="term" value="F:ATP binding"/>
    <property type="evidence" value="ECO:0007669"/>
    <property type="project" value="UniProtKB-UniRule"/>
</dbReference>
<evidence type="ECO:0000256" key="12">
    <source>
        <dbReference type="RuleBase" id="RU000304"/>
    </source>
</evidence>
<keyword evidence="7" id="KW-0418">Kinase</keyword>
<dbReference type="PANTHER" id="PTHR24351">
    <property type="entry name" value="RIBOSOMAL PROTEIN S6 KINASE"/>
    <property type="match status" value="1"/>
</dbReference>
<accession>A0A1R2BIW6</accession>
<dbReference type="FunFam" id="3.30.200.20:FF:000524">
    <property type="entry name" value="Non-specific serine/threonine protein kinase"/>
    <property type="match status" value="1"/>
</dbReference>
<sequence>MEKSFKTQVKIEDFETLRLIGKGEYGKVLLVRKLSSGELLAMKIIKKKLIEAKNQVEHTKAERSILEKATHPYIVRLRYAFHTNLKLYMAMEYCPGGELYFHLSKYKRFPDDRAKFYAACIVLALNYLHENNIIYRDLKPENIVLDSEGYPKITDFGLAKENISIRDLTKTVCGTPEYIAPEIILRQGYGHAVDWWSLGCIIYEMLVGIPPFYMEERQEIYKNIVQKPVKFLMPMNPLVVDLITKLLHKDPGQRLGSRGGQEVMNHRWFQNIDWGALYRKELKPVFVPSIKNPLDTRYFSEDFTQSSIAESPNYDETFASSPTFGGFSFTADRNSCTIELDQEIVNY</sequence>
<evidence type="ECO:0000256" key="11">
    <source>
        <dbReference type="PROSITE-ProRule" id="PRU10141"/>
    </source>
</evidence>
<evidence type="ECO:0000256" key="8">
    <source>
        <dbReference type="ARBA" id="ARBA00022840"/>
    </source>
</evidence>
<evidence type="ECO:0000256" key="3">
    <source>
        <dbReference type="ARBA" id="ARBA00022527"/>
    </source>
</evidence>
<feature type="coiled-coil region" evidence="13">
    <location>
        <begin position="42"/>
        <end position="69"/>
    </location>
</feature>
<keyword evidence="17" id="KW-1185">Reference proteome</keyword>
<evidence type="ECO:0000256" key="6">
    <source>
        <dbReference type="ARBA" id="ARBA00022741"/>
    </source>
</evidence>
<dbReference type="InterPro" id="IPR000719">
    <property type="entry name" value="Prot_kinase_dom"/>
</dbReference>
<dbReference type="Proteomes" id="UP000187209">
    <property type="component" value="Unassembled WGS sequence"/>
</dbReference>
<dbReference type="InterPro" id="IPR011009">
    <property type="entry name" value="Kinase-like_dom_sf"/>
</dbReference>
<keyword evidence="8 11" id="KW-0067">ATP-binding</keyword>
<protein>
    <recommendedName>
        <fullName evidence="2">non-specific serine/threonine protein kinase</fullName>
        <ecNumber evidence="2">2.7.11.1</ecNumber>
    </recommendedName>
</protein>
<evidence type="ECO:0000256" key="9">
    <source>
        <dbReference type="ARBA" id="ARBA00047899"/>
    </source>
</evidence>
<evidence type="ECO:0000256" key="2">
    <source>
        <dbReference type="ARBA" id="ARBA00012513"/>
    </source>
</evidence>
<comment type="similarity">
    <text evidence="1">Belongs to the protein kinase superfamily. AGC Ser/Thr protein kinase family.</text>
</comment>
<dbReference type="OrthoDB" id="63267at2759"/>
<evidence type="ECO:0000313" key="17">
    <source>
        <dbReference type="Proteomes" id="UP000187209"/>
    </source>
</evidence>
<gene>
    <name evidence="16" type="ORF">SteCoe_24046</name>
</gene>
<feature type="domain" description="Protein kinase" evidence="14">
    <location>
        <begin position="14"/>
        <end position="269"/>
    </location>
</feature>
<evidence type="ECO:0000256" key="4">
    <source>
        <dbReference type="ARBA" id="ARBA00022553"/>
    </source>
</evidence>
<feature type="domain" description="AGC-kinase C-terminal" evidence="15">
    <location>
        <begin position="270"/>
        <end position="339"/>
    </location>
</feature>
<keyword evidence="6 11" id="KW-0547">Nucleotide-binding</keyword>
<dbReference type="SUPFAM" id="SSF56112">
    <property type="entry name" value="Protein kinase-like (PK-like)"/>
    <property type="match status" value="1"/>
</dbReference>
<keyword evidence="13" id="KW-0175">Coiled coil</keyword>
<keyword evidence="3 12" id="KW-0723">Serine/threonine-protein kinase</keyword>
<evidence type="ECO:0000256" key="10">
    <source>
        <dbReference type="ARBA" id="ARBA00048679"/>
    </source>
</evidence>
<dbReference type="GO" id="GO:0004674">
    <property type="term" value="F:protein serine/threonine kinase activity"/>
    <property type="evidence" value="ECO:0007669"/>
    <property type="project" value="UniProtKB-KW"/>
</dbReference>
<evidence type="ECO:0000313" key="16">
    <source>
        <dbReference type="EMBL" id="OMJ76555.1"/>
    </source>
</evidence>
<dbReference type="AlphaFoldDB" id="A0A1R2BIW6"/>
<dbReference type="PROSITE" id="PS00107">
    <property type="entry name" value="PROTEIN_KINASE_ATP"/>
    <property type="match status" value="1"/>
</dbReference>
<dbReference type="InterPro" id="IPR000961">
    <property type="entry name" value="AGC-kinase_C"/>
</dbReference>
<dbReference type="Pfam" id="PF00069">
    <property type="entry name" value="Pkinase"/>
    <property type="match status" value="1"/>
</dbReference>
<comment type="caution">
    <text evidence="16">The sequence shown here is derived from an EMBL/GenBank/DDBJ whole genome shotgun (WGS) entry which is preliminary data.</text>
</comment>
<evidence type="ECO:0000256" key="13">
    <source>
        <dbReference type="SAM" id="Coils"/>
    </source>
</evidence>
<dbReference type="SMART" id="SM00133">
    <property type="entry name" value="S_TK_X"/>
    <property type="match status" value="1"/>
</dbReference>
<dbReference type="FunFam" id="1.10.510.10:FF:000008">
    <property type="entry name" value="Non-specific serine/threonine protein kinase"/>
    <property type="match status" value="1"/>
</dbReference>
<reference evidence="16 17" key="1">
    <citation type="submission" date="2016-11" db="EMBL/GenBank/DDBJ databases">
        <title>The macronuclear genome of Stentor coeruleus: a giant cell with tiny introns.</title>
        <authorList>
            <person name="Slabodnick M."/>
            <person name="Ruby J.G."/>
            <person name="Reiff S.B."/>
            <person name="Swart E.C."/>
            <person name="Gosai S."/>
            <person name="Prabakaran S."/>
            <person name="Witkowska E."/>
            <person name="Larue G.E."/>
            <person name="Fisher S."/>
            <person name="Freeman R.M."/>
            <person name="Gunawardena J."/>
            <person name="Chu W."/>
            <person name="Stover N.A."/>
            <person name="Gregory B.D."/>
            <person name="Nowacki M."/>
            <person name="Derisi J."/>
            <person name="Roy S.W."/>
            <person name="Marshall W.F."/>
            <person name="Sood P."/>
        </authorList>
    </citation>
    <scope>NUCLEOTIDE SEQUENCE [LARGE SCALE GENOMIC DNA]</scope>
    <source>
        <strain evidence="16">WM001</strain>
    </source>
</reference>
<dbReference type="Gene3D" id="1.10.510.10">
    <property type="entry name" value="Transferase(Phosphotransferase) domain 1"/>
    <property type="match status" value="1"/>
</dbReference>
<evidence type="ECO:0000256" key="5">
    <source>
        <dbReference type="ARBA" id="ARBA00022679"/>
    </source>
</evidence>
<evidence type="ECO:0000256" key="7">
    <source>
        <dbReference type="ARBA" id="ARBA00022777"/>
    </source>
</evidence>
<dbReference type="SMART" id="SM00220">
    <property type="entry name" value="S_TKc"/>
    <property type="match status" value="1"/>
</dbReference>
<evidence type="ECO:0000259" key="15">
    <source>
        <dbReference type="PROSITE" id="PS51285"/>
    </source>
</evidence>
<dbReference type="PROSITE" id="PS00108">
    <property type="entry name" value="PROTEIN_KINASE_ST"/>
    <property type="match status" value="1"/>
</dbReference>
<feature type="binding site" evidence="11">
    <location>
        <position position="47"/>
    </location>
    <ligand>
        <name>ATP</name>
        <dbReference type="ChEBI" id="CHEBI:30616"/>
    </ligand>
</feature>
<evidence type="ECO:0000259" key="14">
    <source>
        <dbReference type="PROSITE" id="PS50011"/>
    </source>
</evidence>
<dbReference type="PROSITE" id="PS50011">
    <property type="entry name" value="PROTEIN_KINASE_DOM"/>
    <property type="match status" value="1"/>
</dbReference>
<dbReference type="CDD" id="cd05123">
    <property type="entry name" value="STKc_AGC"/>
    <property type="match status" value="1"/>
</dbReference>
<dbReference type="PROSITE" id="PS51285">
    <property type="entry name" value="AGC_KINASE_CTER"/>
    <property type="match status" value="1"/>
</dbReference>
<keyword evidence="5" id="KW-0808">Transferase</keyword>
<proteinExistence type="inferred from homology"/>
<dbReference type="Gene3D" id="3.30.200.20">
    <property type="entry name" value="Phosphorylase Kinase, domain 1"/>
    <property type="match status" value="1"/>
</dbReference>
<dbReference type="EC" id="2.7.11.1" evidence="2"/>
<comment type="catalytic activity">
    <reaction evidence="9">
        <text>L-threonyl-[protein] + ATP = O-phospho-L-threonyl-[protein] + ADP + H(+)</text>
        <dbReference type="Rhea" id="RHEA:46608"/>
        <dbReference type="Rhea" id="RHEA-COMP:11060"/>
        <dbReference type="Rhea" id="RHEA-COMP:11605"/>
        <dbReference type="ChEBI" id="CHEBI:15378"/>
        <dbReference type="ChEBI" id="CHEBI:30013"/>
        <dbReference type="ChEBI" id="CHEBI:30616"/>
        <dbReference type="ChEBI" id="CHEBI:61977"/>
        <dbReference type="ChEBI" id="CHEBI:456216"/>
        <dbReference type="EC" id="2.7.11.1"/>
    </reaction>
</comment>
<dbReference type="InterPro" id="IPR017441">
    <property type="entry name" value="Protein_kinase_ATP_BS"/>
</dbReference>